<evidence type="ECO:0000256" key="1">
    <source>
        <dbReference type="ARBA" id="ARBA00004771"/>
    </source>
</evidence>
<dbReference type="EMBL" id="CP068985">
    <property type="protein sequence ID" value="QYC40249.1"/>
    <property type="molecule type" value="Genomic_DNA"/>
</dbReference>
<gene>
    <name evidence="15" type="primary">tgs1</name>
    <name evidence="15" type="ORF">Nocox_13160</name>
</gene>
<proteinExistence type="inferred from homology"/>
<dbReference type="Gene3D" id="3.30.559.10">
    <property type="entry name" value="Chloramphenicol acetyltransferase-like domain"/>
    <property type="match status" value="1"/>
</dbReference>
<reference evidence="15 16" key="1">
    <citation type="journal article" date="2021" name="ACS Chem. Biol.">
        <title>Genomic-Led Discovery of a Novel Glycopeptide Antibiotic by Nonomuraea coxensis DSM 45129.</title>
        <authorList>
            <person name="Yushchuk O."/>
            <person name="Vior N.M."/>
            <person name="Andreo-Vidal A."/>
            <person name="Berini F."/>
            <person name="Ruckert C."/>
            <person name="Busche T."/>
            <person name="Binda E."/>
            <person name="Kalinowski J."/>
            <person name="Truman A.W."/>
            <person name="Marinelli F."/>
        </authorList>
    </citation>
    <scope>NUCLEOTIDE SEQUENCE [LARGE SCALE GENOMIC DNA]</scope>
    <source>
        <strain evidence="15 16">DSM 45129</strain>
    </source>
</reference>
<dbReference type="RefSeq" id="WP_020544621.1">
    <property type="nucleotide sequence ID" value="NZ_CP068985.1"/>
</dbReference>
<protein>
    <recommendedName>
        <fullName evidence="4 11">Diacylglycerol O-acyltransferase</fullName>
        <ecNumber evidence="4 11">2.3.1.20</ecNumber>
    </recommendedName>
</protein>
<evidence type="ECO:0000256" key="7">
    <source>
        <dbReference type="ARBA" id="ARBA00022798"/>
    </source>
</evidence>
<sequence>MTDHMSPLDAAFLTLEDEEPEVSMAISSVAVLDGPAPSHEEFLAAIRARLPLVERYRQKARQVPLDLGAPVWVDDAAFDLTYHVRRVALAPPGGDGPFHELIADIMSQRLDRARPLWEYWVIEGLSGGRWAVVSKVHHCMVDGVSGTQLYYAIFDLSPEGTPGLPQDTWTPDGEPSALSLTAAALRDLLLNPVEQARLIRRAVASPRETARRAAEAVRGLTVLAGALRPATATTLTGPIGERRRYAVARAPLAEVKEIAHRTGVTVNDVVLAAISGGYRSLLRRRGEQPHPRAVRTLVPVSVRAPGEEGVCENRISLLLAFLPVHLADPAERLRAAHEHLAELKAGGEAQAGEALTTLARHEPFPPISWATRLAARLPQRQIVTVTTNVPGPRVPLYLLGRRVREILPYVPIATRLRTGVSVFSYCDQVAFGVTGDHDSAPEVGRLARDIEKELRALAAAHRRATPRRGRGREAIGPAPLGTLASDHAVPAAGR</sequence>
<dbReference type="InterPro" id="IPR023213">
    <property type="entry name" value="CAT-like_dom_sf"/>
</dbReference>
<dbReference type="PANTHER" id="PTHR31650:SF1">
    <property type="entry name" value="WAX ESTER SYNTHASE_DIACYLGLYCEROL ACYLTRANSFERASE 4-RELATED"/>
    <property type="match status" value="1"/>
</dbReference>
<name>A0ABX8TY25_9ACTN</name>
<feature type="domain" description="O-acyltransferase WSD1 C-terminal" evidence="14">
    <location>
        <begin position="313"/>
        <end position="457"/>
    </location>
</feature>
<evidence type="ECO:0000256" key="5">
    <source>
        <dbReference type="ARBA" id="ARBA00022516"/>
    </source>
</evidence>
<dbReference type="Pfam" id="PF03007">
    <property type="entry name" value="WS_DGAT_cat"/>
    <property type="match status" value="1"/>
</dbReference>
<evidence type="ECO:0000313" key="15">
    <source>
        <dbReference type="EMBL" id="QYC40249.1"/>
    </source>
</evidence>
<evidence type="ECO:0000256" key="10">
    <source>
        <dbReference type="ARBA" id="ARBA00048109"/>
    </source>
</evidence>
<keyword evidence="7 11" id="KW-0319">Glycerol metabolism</keyword>
<evidence type="ECO:0000256" key="11">
    <source>
        <dbReference type="RuleBase" id="RU361241"/>
    </source>
</evidence>
<keyword evidence="9 11" id="KW-0012">Acyltransferase</keyword>
<comment type="similarity">
    <text evidence="3 11">Belongs to the long-chain O-acyltransferase family.</text>
</comment>
<dbReference type="Gene3D" id="3.30.559.30">
    <property type="entry name" value="Nonribosomal peptide synthetase, condensation domain"/>
    <property type="match status" value="1"/>
</dbReference>
<feature type="compositionally biased region" description="Basic residues" evidence="12">
    <location>
        <begin position="461"/>
        <end position="470"/>
    </location>
</feature>
<evidence type="ECO:0000256" key="6">
    <source>
        <dbReference type="ARBA" id="ARBA00022679"/>
    </source>
</evidence>
<comment type="pathway">
    <text evidence="2">Lipid metabolism.</text>
</comment>
<dbReference type="GO" id="GO:0004144">
    <property type="term" value="F:diacylglycerol O-acyltransferase activity"/>
    <property type="evidence" value="ECO:0007669"/>
    <property type="project" value="UniProtKB-EC"/>
</dbReference>
<keyword evidence="6 11" id="KW-0808">Transferase</keyword>
<dbReference type="Pfam" id="PF06974">
    <property type="entry name" value="WS_DGAT_C"/>
    <property type="match status" value="1"/>
</dbReference>
<evidence type="ECO:0000313" key="16">
    <source>
        <dbReference type="Proteomes" id="UP000824681"/>
    </source>
</evidence>
<evidence type="ECO:0000256" key="9">
    <source>
        <dbReference type="ARBA" id="ARBA00023315"/>
    </source>
</evidence>
<comment type="pathway">
    <text evidence="1 11">Glycerolipid metabolism; triacylglycerol biosynthesis.</text>
</comment>
<organism evidence="15 16">
    <name type="scientific">Nonomuraea coxensis DSM 45129</name>
    <dbReference type="NCBI Taxonomy" id="1122611"/>
    <lineage>
        <taxon>Bacteria</taxon>
        <taxon>Bacillati</taxon>
        <taxon>Actinomycetota</taxon>
        <taxon>Actinomycetes</taxon>
        <taxon>Streptosporangiales</taxon>
        <taxon>Streptosporangiaceae</taxon>
        <taxon>Nonomuraea</taxon>
    </lineage>
</organism>
<dbReference type="SUPFAM" id="SSF52777">
    <property type="entry name" value="CoA-dependent acyltransferases"/>
    <property type="match status" value="2"/>
</dbReference>
<accession>A0ABX8TY25</accession>
<dbReference type="InterPro" id="IPR045034">
    <property type="entry name" value="O-acyltransferase_WSD1-like"/>
</dbReference>
<evidence type="ECO:0000256" key="12">
    <source>
        <dbReference type="SAM" id="MobiDB-lite"/>
    </source>
</evidence>
<evidence type="ECO:0000256" key="4">
    <source>
        <dbReference type="ARBA" id="ARBA00013244"/>
    </source>
</evidence>
<keyword evidence="8 11" id="KW-0443">Lipid metabolism</keyword>
<dbReference type="Proteomes" id="UP000824681">
    <property type="component" value="Chromosome"/>
</dbReference>
<comment type="catalytic activity">
    <reaction evidence="10 11">
        <text>an acyl-CoA + a 1,2-diacyl-sn-glycerol = a triacyl-sn-glycerol + CoA</text>
        <dbReference type="Rhea" id="RHEA:10868"/>
        <dbReference type="ChEBI" id="CHEBI:17815"/>
        <dbReference type="ChEBI" id="CHEBI:57287"/>
        <dbReference type="ChEBI" id="CHEBI:58342"/>
        <dbReference type="ChEBI" id="CHEBI:64615"/>
        <dbReference type="EC" id="2.3.1.20"/>
    </reaction>
</comment>
<dbReference type="InterPro" id="IPR014292">
    <property type="entry name" value="Acyl_transf_WS/DGAT"/>
</dbReference>
<dbReference type="InterPro" id="IPR004255">
    <property type="entry name" value="O-acyltransferase_WSD1_N"/>
</dbReference>
<evidence type="ECO:0000259" key="14">
    <source>
        <dbReference type="Pfam" id="PF06974"/>
    </source>
</evidence>
<dbReference type="EC" id="2.3.1.20" evidence="4 11"/>
<keyword evidence="16" id="KW-1185">Reference proteome</keyword>
<evidence type="ECO:0000256" key="2">
    <source>
        <dbReference type="ARBA" id="ARBA00005189"/>
    </source>
</evidence>
<evidence type="ECO:0000259" key="13">
    <source>
        <dbReference type="Pfam" id="PF03007"/>
    </source>
</evidence>
<dbReference type="PANTHER" id="PTHR31650">
    <property type="entry name" value="O-ACYLTRANSFERASE (WSD1-LIKE) FAMILY PROTEIN"/>
    <property type="match status" value="1"/>
</dbReference>
<evidence type="ECO:0000256" key="8">
    <source>
        <dbReference type="ARBA" id="ARBA00023098"/>
    </source>
</evidence>
<feature type="domain" description="O-acyltransferase WSD1-like N-terminal" evidence="13">
    <location>
        <begin position="5"/>
        <end position="270"/>
    </location>
</feature>
<evidence type="ECO:0000256" key="3">
    <source>
        <dbReference type="ARBA" id="ARBA00009587"/>
    </source>
</evidence>
<feature type="region of interest" description="Disordered" evidence="12">
    <location>
        <begin position="461"/>
        <end position="494"/>
    </location>
</feature>
<dbReference type="NCBIfam" id="TIGR02946">
    <property type="entry name" value="acyl_WS_DGAT"/>
    <property type="match status" value="1"/>
</dbReference>
<keyword evidence="5 11" id="KW-0444">Lipid biosynthesis</keyword>
<dbReference type="InterPro" id="IPR009721">
    <property type="entry name" value="O-acyltransferase_WSD1_C"/>
</dbReference>